<gene>
    <name evidence="5" type="primary">rpmF</name>
    <name evidence="6" type="ORF">A3G52_02470</name>
</gene>
<keyword evidence="3 5" id="KW-0687">Ribonucleoprotein</keyword>
<dbReference type="InterPro" id="IPR044957">
    <property type="entry name" value="Ribosomal_bL32_bact"/>
</dbReference>
<accession>A0A1G2P2I4</accession>
<evidence type="ECO:0000256" key="2">
    <source>
        <dbReference type="ARBA" id="ARBA00022980"/>
    </source>
</evidence>
<dbReference type="SUPFAM" id="SSF57829">
    <property type="entry name" value="Zn-binding ribosomal proteins"/>
    <property type="match status" value="1"/>
</dbReference>
<dbReference type="AlphaFoldDB" id="A0A1G2P2I4"/>
<dbReference type="Proteomes" id="UP000177269">
    <property type="component" value="Unassembled WGS sequence"/>
</dbReference>
<evidence type="ECO:0000256" key="1">
    <source>
        <dbReference type="ARBA" id="ARBA00008560"/>
    </source>
</evidence>
<dbReference type="EMBL" id="MHSK01000010">
    <property type="protein sequence ID" value="OHA42554.1"/>
    <property type="molecule type" value="Genomic_DNA"/>
</dbReference>
<dbReference type="InterPro" id="IPR002677">
    <property type="entry name" value="Ribosomal_bL32"/>
</dbReference>
<dbReference type="PANTHER" id="PTHR35534:SF1">
    <property type="entry name" value="LARGE RIBOSOMAL SUBUNIT PROTEIN BL32"/>
    <property type="match status" value="1"/>
</dbReference>
<evidence type="ECO:0000256" key="5">
    <source>
        <dbReference type="HAMAP-Rule" id="MF_00340"/>
    </source>
</evidence>
<organism evidence="6 7">
    <name type="scientific">Candidatus Taylorbacteria bacterium RIFCSPLOWO2_12_FULL_43_20</name>
    <dbReference type="NCBI Taxonomy" id="1802332"/>
    <lineage>
        <taxon>Bacteria</taxon>
        <taxon>Candidatus Tayloriibacteriota</taxon>
    </lineage>
</organism>
<reference evidence="6 7" key="1">
    <citation type="journal article" date="2016" name="Nat. Commun.">
        <title>Thousands of microbial genomes shed light on interconnected biogeochemical processes in an aquifer system.</title>
        <authorList>
            <person name="Anantharaman K."/>
            <person name="Brown C.T."/>
            <person name="Hug L.A."/>
            <person name="Sharon I."/>
            <person name="Castelle C.J."/>
            <person name="Probst A.J."/>
            <person name="Thomas B.C."/>
            <person name="Singh A."/>
            <person name="Wilkins M.J."/>
            <person name="Karaoz U."/>
            <person name="Brodie E.L."/>
            <person name="Williams K.H."/>
            <person name="Hubbard S.S."/>
            <person name="Banfield J.F."/>
        </authorList>
    </citation>
    <scope>NUCLEOTIDE SEQUENCE [LARGE SCALE GENOMIC DNA]</scope>
</reference>
<dbReference type="GO" id="GO:0003735">
    <property type="term" value="F:structural constituent of ribosome"/>
    <property type="evidence" value="ECO:0007669"/>
    <property type="project" value="InterPro"/>
</dbReference>
<proteinExistence type="inferred from homology"/>
<dbReference type="NCBIfam" id="TIGR01031">
    <property type="entry name" value="rpmF_bact"/>
    <property type="match status" value="1"/>
</dbReference>
<dbReference type="PANTHER" id="PTHR35534">
    <property type="entry name" value="50S RIBOSOMAL PROTEIN L32"/>
    <property type="match status" value="1"/>
</dbReference>
<name>A0A1G2P2I4_9BACT</name>
<sequence>MVIRMRHTRSHTGNRRSHHALKGTRFSVCENCSGNYIKHHACESCGKYKGRQVLDVNARIAKMEKRKKAKNKELGIEPKKE</sequence>
<protein>
    <recommendedName>
        <fullName evidence="4 5">Large ribosomal subunit protein bL32</fullName>
    </recommendedName>
</protein>
<dbReference type="Pfam" id="PF01783">
    <property type="entry name" value="Ribosomal_L32p"/>
    <property type="match status" value="1"/>
</dbReference>
<dbReference type="HAMAP" id="MF_00340">
    <property type="entry name" value="Ribosomal_bL32"/>
    <property type="match status" value="1"/>
</dbReference>
<evidence type="ECO:0000313" key="7">
    <source>
        <dbReference type="Proteomes" id="UP000177269"/>
    </source>
</evidence>
<evidence type="ECO:0000256" key="3">
    <source>
        <dbReference type="ARBA" id="ARBA00023274"/>
    </source>
</evidence>
<evidence type="ECO:0000313" key="6">
    <source>
        <dbReference type="EMBL" id="OHA42554.1"/>
    </source>
</evidence>
<evidence type="ECO:0000256" key="4">
    <source>
        <dbReference type="ARBA" id="ARBA00035178"/>
    </source>
</evidence>
<dbReference type="InterPro" id="IPR011332">
    <property type="entry name" value="Ribosomal_zn-bd"/>
</dbReference>
<comment type="caution">
    <text evidence="6">The sequence shown here is derived from an EMBL/GenBank/DDBJ whole genome shotgun (WGS) entry which is preliminary data.</text>
</comment>
<comment type="similarity">
    <text evidence="1 5">Belongs to the bacterial ribosomal protein bL32 family.</text>
</comment>
<dbReference type="GO" id="GO:0006412">
    <property type="term" value="P:translation"/>
    <property type="evidence" value="ECO:0007669"/>
    <property type="project" value="UniProtKB-UniRule"/>
</dbReference>
<dbReference type="GO" id="GO:0015934">
    <property type="term" value="C:large ribosomal subunit"/>
    <property type="evidence" value="ECO:0007669"/>
    <property type="project" value="InterPro"/>
</dbReference>
<keyword evidence="2 5" id="KW-0689">Ribosomal protein</keyword>